<feature type="compositionally biased region" description="Acidic residues" evidence="1">
    <location>
        <begin position="467"/>
        <end position="476"/>
    </location>
</feature>
<name>R0IZG0_EXST2</name>
<feature type="compositionally biased region" description="Basic residues" evidence="1">
    <location>
        <begin position="435"/>
        <end position="461"/>
    </location>
</feature>
<feature type="compositionally biased region" description="Basic residues" evidence="1">
    <location>
        <begin position="248"/>
        <end position="261"/>
    </location>
</feature>
<feature type="compositionally biased region" description="Polar residues" evidence="1">
    <location>
        <begin position="364"/>
        <end position="373"/>
    </location>
</feature>
<accession>R0IZG0</accession>
<feature type="compositionally biased region" description="Basic and acidic residues" evidence="1">
    <location>
        <begin position="16"/>
        <end position="34"/>
    </location>
</feature>
<feature type="region of interest" description="Disordered" evidence="1">
    <location>
        <begin position="1"/>
        <end position="34"/>
    </location>
</feature>
<dbReference type="OrthoDB" id="3795696at2759"/>
<feature type="compositionally biased region" description="Basic residues" evidence="1">
    <location>
        <begin position="410"/>
        <end position="419"/>
    </location>
</feature>
<feature type="compositionally biased region" description="Acidic residues" evidence="1">
    <location>
        <begin position="202"/>
        <end position="216"/>
    </location>
</feature>
<dbReference type="RefSeq" id="XP_008022510.1">
    <property type="nucleotide sequence ID" value="XM_008024319.1"/>
</dbReference>
<feature type="compositionally biased region" description="Acidic residues" evidence="1">
    <location>
        <begin position="539"/>
        <end position="554"/>
    </location>
</feature>
<dbReference type="AlphaFoldDB" id="R0IZG0"/>
<feature type="compositionally biased region" description="Low complexity" evidence="1">
    <location>
        <begin position="312"/>
        <end position="326"/>
    </location>
</feature>
<reference evidence="2 3" key="2">
    <citation type="journal article" date="2013" name="PLoS Genet.">
        <title>Comparative genome structure, secondary metabolite, and effector coding capacity across Cochliobolus pathogens.</title>
        <authorList>
            <person name="Condon B.J."/>
            <person name="Leng Y."/>
            <person name="Wu D."/>
            <person name="Bushley K.E."/>
            <person name="Ohm R.A."/>
            <person name="Otillar R."/>
            <person name="Martin J."/>
            <person name="Schackwitz W."/>
            <person name="Grimwood J."/>
            <person name="MohdZainudin N."/>
            <person name="Xue C."/>
            <person name="Wang R."/>
            <person name="Manning V.A."/>
            <person name="Dhillon B."/>
            <person name="Tu Z.J."/>
            <person name="Steffenson B.J."/>
            <person name="Salamov A."/>
            <person name="Sun H."/>
            <person name="Lowry S."/>
            <person name="LaButti K."/>
            <person name="Han J."/>
            <person name="Copeland A."/>
            <person name="Lindquist E."/>
            <person name="Barry K."/>
            <person name="Schmutz J."/>
            <person name="Baker S.E."/>
            <person name="Ciuffetti L.M."/>
            <person name="Grigoriev I.V."/>
            <person name="Zhong S."/>
            <person name="Turgeon B.G."/>
        </authorList>
    </citation>
    <scope>NUCLEOTIDE SEQUENCE [LARGE SCALE GENOMIC DNA]</scope>
    <source>
        <strain evidence="3">28A</strain>
    </source>
</reference>
<evidence type="ECO:0000313" key="2">
    <source>
        <dbReference type="EMBL" id="EOA89936.1"/>
    </source>
</evidence>
<keyword evidence="3" id="KW-1185">Reference proteome</keyword>
<sequence>MAPNGHTASGKRGARKSRDTEPCSWLDKHGPDEYEAWKEANPETRLPYDDWKQSNQHVSGLSLYYTTLRIFDESDSSDEDVRPVKAAKPPPTKTRGQIGRPKKSAVNGHGTPRSDGTATPSKPASLEESSPSAKKKRKARKKPLSEEIIASASDSDDAAKDPEASTPGADAATPTAPTIILNGRRKTSTRKARKKPISEETISPEDELEDPMDVTIDEVARSAIASPLPVRSAPKSPAAAPPSDPPRKSHILKLSTRKTPKKKETSEENFSEDVSAAYASAQATPNTVAKGTQPRITLNTNPTPKSNGETDSAAASPASTSAPSSTRRGLRTRKPAQQRPYYHDSQLFEDVETRNGDAHDHDNMSSPVNQSRRVSVASISRNIDDALLASLDEEAMALLQEEPESEPTKPKHFKGKGRAWKKEGSDEDEEFLLAAKKKAAKAAKMKARGQVPKKRGRPKKSGRSEELVGEESDEDKENVKRRRSMLRKSALSEEIVQDSSDGGEEENEEVNEKEVNSVNDEKEDRDVMEVEERENVDNKEEEEKEKEEEEEEAVVQEKPDEKEEDEKNVEEAKTEEEGKVEVPEAKAHEEAIVEKEEEEVRVGGDEKSEKEEQEEQKEQKEQNEREEQVEKVENEGKEEEEKEGEPVAPECLPNRSWTPEGLPSSELMADGVANDEPASRSTDEQDVPSPFRKTA</sequence>
<gene>
    <name evidence="2" type="ORF">SETTUDRAFT_45998</name>
</gene>
<evidence type="ECO:0000313" key="3">
    <source>
        <dbReference type="Proteomes" id="UP000016935"/>
    </source>
</evidence>
<dbReference type="eggNOG" id="ENOG502T40G">
    <property type="taxonomic scope" value="Eukaryota"/>
</dbReference>
<protein>
    <submittedName>
        <fullName evidence="2">Uncharacterized protein</fullName>
    </submittedName>
</protein>
<feature type="region of interest" description="Disordered" evidence="1">
    <location>
        <begin position="73"/>
        <end position="373"/>
    </location>
</feature>
<proteinExistence type="predicted"/>
<reference evidence="2 3" key="1">
    <citation type="journal article" date="2012" name="PLoS Pathog.">
        <title>Diverse lifestyles and strategies of plant pathogenesis encoded in the genomes of eighteen Dothideomycetes fungi.</title>
        <authorList>
            <person name="Ohm R.A."/>
            <person name="Feau N."/>
            <person name="Henrissat B."/>
            <person name="Schoch C.L."/>
            <person name="Horwitz B.A."/>
            <person name="Barry K.W."/>
            <person name="Condon B.J."/>
            <person name="Copeland A.C."/>
            <person name="Dhillon B."/>
            <person name="Glaser F."/>
            <person name="Hesse C.N."/>
            <person name="Kosti I."/>
            <person name="LaButti K."/>
            <person name="Lindquist E.A."/>
            <person name="Lucas S."/>
            <person name="Salamov A.A."/>
            <person name="Bradshaw R.E."/>
            <person name="Ciuffetti L."/>
            <person name="Hamelin R.C."/>
            <person name="Kema G.H.J."/>
            <person name="Lawrence C."/>
            <person name="Scott J.A."/>
            <person name="Spatafora J.W."/>
            <person name="Turgeon B.G."/>
            <person name="de Wit P.J.G.M."/>
            <person name="Zhong S."/>
            <person name="Goodwin S.B."/>
            <person name="Grigoriev I.V."/>
        </authorList>
    </citation>
    <scope>NUCLEOTIDE SEQUENCE [LARGE SCALE GENOMIC DNA]</scope>
    <source>
        <strain evidence="3">28A</strain>
    </source>
</reference>
<feature type="region of interest" description="Disordered" evidence="1">
    <location>
        <begin position="400"/>
        <end position="695"/>
    </location>
</feature>
<feature type="compositionally biased region" description="Basic residues" evidence="1">
    <location>
        <begin position="183"/>
        <end position="195"/>
    </location>
</feature>
<feature type="compositionally biased region" description="Basic and acidic residues" evidence="1">
    <location>
        <begin position="569"/>
        <end position="635"/>
    </location>
</feature>
<feature type="compositionally biased region" description="Polar residues" evidence="1">
    <location>
        <begin position="281"/>
        <end position="310"/>
    </location>
</feature>
<feature type="compositionally biased region" description="Basic residues" evidence="1">
    <location>
        <begin position="133"/>
        <end position="142"/>
    </location>
</feature>
<feature type="compositionally biased region" description="Basic and acidic residues" evidence="1">
    <location>
        <begin position="510"/>
        <end position="538"/>
    </location>
</feature>
<organism evidence="2 3">
    <name type="scientific">Exserohilum turcicum (strain 28A)</name>
    <name type="common">Northern leaf blight fungus</name>
    <name type="synonym">Setosphaeria turcica</name>
    <dbReference type="NCBI Taxonomy" id="671987"/>
    <lineage>
        <taxon>Eukaryota</taxon>
        <taxon>Fungi</taxon>
        <taxon>Dikarya</taxon>
        <taxon>Ascomycota</taxon>
        <taxon>Pezizomycotina</taxon>
        <taxon>Dothideomycetes</taxon>
        <taxon>Pleosporomycetidae</taxon>
        <taxon>Pleosporales</taxon>
        <taxon>Pleosporineae</taxon>
        <taxon>Pleosporaceae</taxon>
        <taxon>Exserohilum</taxon>
    </lineage>
</organism>
<feature type="compositionally biased region" description="Low complexity" evidence="1">
    <location>
        <begin position="164"/>
        <end position="178"/>
    </location>
</feature>
<evidence type="ECO:0000256" key="1">
    <source>
        <dbReference type="SAM" id="MobiDB-lite"/>
    </source>
</evidence>
<dbReference type="GeneID" id="19405024"/>
<dbReference type="Proteomes" id="UP000016935">
    <property type="component" value="Unassembled WGS sequence"/>
</dbReference>
<dbReference type="EMBL" id="KB908504">
    <property type="protein sequence ID" value="EOA89936.1"/>
    <property type="molecule type" value="Genomic_DNA"/>
</dbReference>
<dbReference type="HOGENOM" id="CLU_026012_0_0_1"/>
<feature type="compositionally biased region" description="Basic and acidic residues" evidence="1">
    <location>
        <begin position="351"/>
        <end position="363"/>
    </location>
</feature>